<comment type="caution">
    <text evidence="1">The sequence shown here is derived from an EMBL/GenBank/DDBJ whole genome shotgun (WGS) entry which is preliminary data.</text>
</comment>
<name>A0ACA9Y724_9ASCO</name>
<reference evidence="1" key="1">
    <citation type="submission" date="2022-06" db="EMBL/GenBank/DDBJ databases">
        <authorList>
            <person name="Legras J.-L."/>
            <person name="Devillers H."/>
            <person name="Grondin C."/>
        </authorList>
    </citation>
    <scope>NUCLEOTIDE SEQUENCE</scope>
    <source>
        <strain evidence="1">CLIB 1444</strain>
    </source>
</reference>
<evidence type="ECO:0000313" key="2">
    <source>
        <dbReference type="Proteomes" id="UP001152531"/>
    </source>
</evidence>
<sequence length="282" mass="32268">MSGLASKWADDDDLITKAKTQDSHVKSKPLESMWADTPAIATKPKSPVKNHNSRNHKENPDKSLGSRIGNGRQKKDHRETHHQTHQVKHGEESDEEELPPMTEGAKALAARIGTFGKKPDDSHQDKERRDRKDGFKKGTRKSSFSKDHSTKDNFRDNFTKEDFKPKPRQKDHKFTDFKHPKSDSDEELPPMTEGARSLAARLGIVDNSDKPPHKPKKARDFPSHKPKENSPQKPKVSESKYLTPKQKRNQNKEESEMLKVKSEIEKIMKEMDDSHSSWADIE</sequence>
<protein>
    <submittedName>
        <fullName evidence="1">Uncharacterized protein</fullName>
    </submittedName>
</protein>
<accession>A0ACA9Y724</accession>
<organism evidence="1 2">
    <name type="scientific">[Candida] jaroonii</name>
    <dbReference type="NCBI Taxonomy" id="467808"/>
    <lineage>
        <taxon>Eukaryota</taxon>
        <taxon>Fungi</taxon>
        <taxon>Dikarya</taxon>
        <taxon>Ascomycota</taxon>
        <taxon>Saccharomycotina</taxon>
        <taxon>Pichiomycetes</taxon>
        <taxon>Debaryomycetaceae</taxon>
        <taxon>Yamadazyma</taxon>
    </lineage>
</organism>
<evidence type="ECO:0000313" key="1">
    <source>
        <dbReference type="EMBL" id="CAH6720696.1"/>
    </source>
</evidence>
<keyword evidence="2" id="KW-1185">Reference proteome</keyword>
<dbReference type="EMBL" id="CALSDN010000004">
    <property type="protein sequence ID" value="CAH6720696.1"/>
    <property type="molecule type" value="Genomic_DNA"/>
</dbReference>
<gene>
    <name evidence="1" type="ORF">CLIB1444_04S05864</name>
</gene>
<proteinExistence type="predicted"/>
<dbReference type="Proteomes" id="UP001152531">
    <property type="component" value="Unassembled WGS sequence"/>
</dbReference>